<dbReference type="Gene3D" id="1.10.8.10">
    <property type="entry name" value="DNA helicase RuvA subunit, C-terminal domain"/>
    <property type="match status" value="1"/>
</dbReference>
<sequence>MPMEFLGRLPIPNLRVYVTISVVILSFSIYYATQIIKDPAWKTNHTHVDVGLHSGGDIDPTDPRSLGTHLKELLECMVMEPVCVWTLVNTGYCMLILLGKTIQKLVFGELRASENYHLKDKFWNFLFYKFIFVFGVLNVQYMDEIVLWCVWFLALGFLSLLSQLCKDRFEYLSFSPTTPGWSHARLLVLLTAILVLSSFMLLFCIAAAFFFISFNTFAFMAAECILLGVRTIHVMLRYLIHLYDTRGAGTSTQRSWDKRGPLTYYTDLISELIVLAVDFFHHVHMLLWSNIFLSMASLVICMQLRYLFYEIQRRITKHRNYLAVLNHMEQNYPMASQDELAENSDNCAICWEKMESARKLPCTHLFHNSCLQSWLEQDTSCPTCRLGLSMQANHRENTLEIPPEPQTPTRRNSNHFFLFLDASRYVSWLPSFSVEVSHNRLRGNISTFTHTNSQMDAMARQVQLLFPHYPRSIILEDLRMTRSVEWTIENILDGVLTIPHHLIEEPQEESVPQMETIVTNIMPNSSIQNSSDPRFDIPIADSGEEPSSLGGRFSKSSAERELILQRRKEHMRLTARRRYLEKHRKSEIDSTNSQITNTENIENTIS</sequence>
<feature type="transmembrane region" description="Helical" evidence="12">
    <location>
        <begin position="261"/>
        <end position="280"/>
    </location>
</feature>
<dbReference type="FunFam" id="3.30.40.10:FF:000149">
    <property type="entry name" value="E3 ubiquitin-protein ligase AMFR"/>
    <property type="match status" value="1"/>
</dbReference>
<dbReference type="GO" id="GO:0005783">
    <property type="term" value="C:endoplasmic reticulum"/>
    <property type="evidence" value="ECO:0007669"/>
    <property type="project" value="TreeGrafter"/>
</dbReference>
<evidence type="ECO:0000256" key="11">
    <source>
        <dbReference type="SAM" id="MobiDB-lite"/>
    </source>
</evidence>
<dbReference type="PROSITE" id="PS51140">
    <property type="entry name" value="CUE"/>
    <property type="match status" value="1"/>
</dbReference>
<feature type="region of interest" description="Disordered" evidence="11">
    <location>
        <begin position="583"/>
        <end position="606"/>
    </location>
</feature>
<accession>A0A151X5K0</accession>
<evidence type="ECO:0000256" key="9">
    <source>
        <dbReference type="ARBA" id="ARBA00023136"/>
    </source>
</evidence>
<feature type="transmembrane region" description="Helical" evidence="12">
    <location>
        <begin position="186"/>
        <end position="212"/>
    </location>
</feature>
<organism evidence="15 16">
    <name type="scientific">Mycetomoellerius zeteki</name>
    <dbReference type="NCBI Taxonomy" id="64791"/>
    <lineage>
        <taxon>Eukaryota</taxon>
        <taxon>Metazoa</taxon>
        <taxon>Ecdysozoa</taxon>
        <taxon>Arthropoda</taxon>
        <taxon>Hexapoda</taxon>
        <taxon>Insecta</taxon>
        <taxon>Pterygota</taxon>
        <taxon>Neoptera</taxon>
        <taxon>Endopterygota</taxon>
        <taxon>Hymenoptera</taxon>
        <taxon>Apocrita</taxon>
        <taxon>Aculeata</taxon>
        <taxon>Formicoidea</taxon>
        <taxon>Formicidae</taxon>
        <taxon>Myrmicinae</taxon>
        <taxon>Mycetomoellerius</taxon>
    </lineage>
</organism>
<evidence type="ECO:0000256" key="4">
    <source>
        <dbReference type="ARBA" id="ARBA00022692"/>
    </source>
</evidence>
<keyword evidence="16" id="KW-1185">Reference proteome</keyword>
<feature type="domain" description="RING-type" evidence="13">
    <location>
        <begin position="347"/>
        <end position="385"/>
    </location>
</feature>
<dbReference type="SUPFAM" id="SSF57850">
    <property type="entry name" value="RING/U-box"/>
    <property type="match status" value="1"/>
</dbReference>
<comment type="subcellular location">
    <subcellularLocation>
        <location evidence="1">Membrane</location>
        <topology evidence="1">Multi-pass membrane protein</topology>
    </subcellularLocation>
</comment>
<dbReference type="SMART" id="SM00184">
    <property type="entry name" value="RING"/>
    <property type="match status" value="1"/>
</dbReference>
<feature type="transmembrane region" description="Helical" evidence="12">
    <location>
        <begin position="286"/>
        <end position="308"/>
    </location>
</feature>
<evidence type="ECO:0000313" key="15">
    <source>
        <dbReference type="EMBL" id="KYQ55559.1"/>
    </source>
</evidence>
<proteinExistence type="predicted"/>
<evidence type="ECO:0000256" key="3">
    <source>
        <dbReference type="ARBA" id="ARBA00022679"/>
    </source>
</evidence>
<dbReference type="OrthoDB" id="3824970at2759"/>
<protein>
    <submittedName>
        <fullName evidence="15">E3 ubiquitin-protein ligase AMFR</fullName>
    </submittedName>
</protein>
<evidence type="ECO:0000313" key="16">
    <source>
        <dbReference type="Proteomes" id="UP000075809"/>
    </source>
</evidence>
<keyword evidence="8 12" id="KW-1133">Transmembrane helix</keyword>
<dbReference type="Pfam" id="PF13639">
    <property type="entry name" value="zf-RING_2"/>
    <property type="match status" value="1"/>
</dbReference>
<dbReference type="PROSITE" id="PS50089">
    <property type="entry name" value="ZF_RING_2"/>
    <property type="match status" value="1"/>
</dbReference>
<dbReference type="PANTHER" id="PTHR15067:SF5">
    <property type="entry name" value="E3 UBIQUITIN-PROTEIN LIGASE AMFR"/>
    <property type="match status" value="1"/>
</dbReference>
<dbReference type="GO" id="GO:0000151">
    <property type="term" value="C:ubiquitin ligase complex"/>
    <property type="evidence" value="ECO:0007669"/>
    <property type="project" value="TreeGrafter"/>
</dbReference>
<dbReference type="Gene3D" id="3.30.40.10">
    <property type="entry name" value="Zinc/RING finger domain, C3HC4 (zinc finger)"/>
    <property type="match status" value="1"/>
</dbReference>
<keyword evidence="9 12" id="KW-0472">Membrane</keyword>
<dbReference type="GO" id="GO:0008270">
    <property type="term" value="F:zinc ion binding"/>
    <property type="evidence" value="ECO:0007669"/>
    <property type="project" value="UniProtKB-KW"/>
</dbReference>
<keyword evidence="5" id="KW-0479">Metal-binding</keyword>
<dbReference type="GO" id="GO:0005829">
    <property type="term" value="C:cytosol"/>
    <property type="evidence" value="ECO:0007669"/>
    <property type="project" value="TreeGrafter"/>
</dbReference>
<evidence type="ECO:0000259" key="13">
    <source>
        <dbReference type="PROSITE" id="PS50089"/>
    </source>
</evidence>
<dbReference type="PANTHER" id="PTHR15067">
    <property type="entry name" value="E3 UBIQUITIN-PROTEIN LIGASE RNF8"/>
    <property type="match status" value="1"/>
</dbReference>
<evidence type="ECO:0000256" key="6">
    <source>
        <dbReference type="ARBA" id="ARBA00022771"/>
    </source>
</evidence>
<dbReference type="Pfam" id="PF25563">
    <property type="entry name" value="TPR_SYVN1_N"/>
    <property type="match status" value="1"/>
</dbReference>
<dbReference type="GO" id="GO:0030968">
    <property type="term" value="P:endoplasmic reticulum unfolded protein response"/>
    <property type="evidence" value="ECO:0007669"/>
    <property type="project" value="TreeGrafter"/>
</dbReference>
<evidence type="ECO:0000259" key="14">
    <source>
        <dbReference type="PROSITE" id="PS51140"/>
    </source>
</evidence>
<keyword evidence="3" id="KW-0808">Transferase</keyword>
<evidence type="ECO:0000256" key="8">
    <source>
        <dbReference type="ARBA" id="ARBA00022989"/>
    </source>
</evidence>
<feature type="transmembrane region" description="Helical" evidence="12">
    <location>
        <begin position="12"/>
        <end position="32"/>
    </location>
</feature>
<dbReference type="SMART" id="SM00546">
    <property type="entry name" value="CUE"/>
    <property type="match status" value="1"/>
</dbReference>
<gene>
    <name evidence="15" type="ORF">ALC60_05622</name>
</gene>
<keyword evidence="7" id="KW-0862">Zinc</keyword>
<evidence type="ECO:0000256" key="12">
    <source>
        <dbReference type="SAM" id="Phobius"/>
    </source>
</evidence>
<dbReference type="GO" id="GO:0070936">
    <property type="term" value="P:protein K48-linked ubiquitination"/>
    <property type="evidence" value="ECO:0007669"/>
    <property type="project" value="TreeGrafter"/>
</dbReference>
<dbReference type="InterPro" id="IPR001841">
    <property type="entry name" value="Znf_RING"/>
</dbReference>
<comment type="pathway">
    <text evidence="2">Protein modification; protein ubiquitination.</text>
</comment>
<dbReference type="Proteomes" id="UP000075809">
    <property type="component" value="Unassembled WGS sequence"/>
</dbReference>
<dbReference type="CDD" id="cd14421">
    <property type="entry name" value="CUE_AMFR"/>
    <property type="match status" value="1"/>
</dbReference>
<reference evidence="15 16" key="1">
    <citation type="submission" date="2015-09" db="EMBL/GenBank/DDBJ databases">
        <title>Trachymyrmex zeteki WGS genome.</title>
        <authorList>
            <person name="Nygaard S."/>
            <person name="Hu H."/>
            <person name="Boomsma J."/>
            <person name="Zhang G."/>
        </authorList>
    </citation>
    <scope>NUCLEOTIDE SEQUENCE [LARGE SCALE GENOMIC DNA]</scope>
    <source>
        <strain evidence="15">Tzet28-1</strain>
        <tissue evidence="15">Whole body</tissue>
    </source>
</reference>
<keyword evidence="4 12" id="KW-0812">Transmembrane</keyword>
<feature type="transmembrane region" description="Helical" evidence="12">
    <location>
        <begin position="145"/>
        <end position="165"/>
    </location>
</feature>
<dbReference type="CDD" id="cd16455">
    <property type="entry name" value="RING-H2_AMFR"/>
    <property type="match status" value="1"/>
</dbReference>
<dbReference type="GO" id="GO:0006511">
    <property type="term" value="P:ubiquitin-dependent protein catabolic process"/>
    <property type="evidence" value="ECO:0007669"/>
    <property type="project" value="TreeGrafter"/>
</dbReference>
<dbReference type="EMBL" id="KQ982519">
    <property type="protein sequence ID" value="KYQ55559.1"/>
    <property type="molecule type" value="Genomic_DNA"/>
</dbReference>
<dbReference type="GO" id="GO:0043130">
    <property type="term" value="F:ubiquitin binding"/>
    <property type="evidence" value="ECO:0007669"/>
    <property type="project" value="InterPro"/>
</dbReference>
<evidence type="ECO:0000256" key="7">
    <source>
        <dbReference type="ARBA" id="ARBA00022833"/>
    </source>
</evidence>
<name>A0A151X5K0_9HYME</name>
<dbReference type="Pfam" id="PF02845">
    <property type="entry name" value="CUE"/>
    <property type="match status" value="1"/>
</dbReference>
<dbReference type="KEGG" id="mzt:108722626"/>
<dbReference type="InterPro" id="IPR057992">
    <property type="entry name" value="TPR_SYVN1_N"/>
</dbReference>
<feature type="transmembrane region" description="Helical" evidence="12">
    <location>
        <begin position="218"/>
        <end position="240"/>
    </location>
</feature>
<evidence type="ECO:0000256" key="1">
    <source>
        <dbReference type="ARBA" id="ARBA00004141"/>
    </source>
</evidence>
<feature type="transmembrane region" description="Helical" evidence="12">
    <location>
        <begin position="122"/>
        <end position="139"/>
    </location>
</feature>
<dbReference type="AlphaFoldDB" id="A0A151X5K0"/>
<dbReference type="GO" id="GO:0016020">
    <property type="term" value="C:membrane"/>
    <property type="evidence" value="ECO:0007669"/>
    <property type="project" value="UniProtKB-SubCell"/>
</dbReference>
<dbReference type="InterPro" id="IPR013083">
    <property type="entry name" value="Znf_RING/FYVE/PHD"/>
</dbReference>
<feature type="domain" description="CUE" evidence="14">
    <location>
        <begin position="454"/>
        <end position="496"/>
    </location>
</feature>
<feature type="transmembrane region" description="Helical" evidence="12">
    <location>
        <begin position="84"/>
        <end position="102"/>
    </location>
</feature>
<evidence type="ECO:0000256" key="2">
    <source>
        <dbReference type="ARBA" id="ARBA00004906"/>
    </source>
</evidence>
<dbReference type="GO" id="GO:0061630">
    <property type="term" value="F:ubiquitin protein ligase activity"/>
    <property type="evidence" value="ECO:0007669"/>
    <property type="project" value="TreeGrafter"/>
</dbReference>
<evidence type="ECO:0000256" key="5">
    <source>
        <dbReference type="ARBA" id="ARBA00022723"/>
    </source>
</evidence>
<keyword evidence="6 10" id="KW-0863">Zinc-finger</keyword>
<dbReference type="STRING" id="64791.A0A151X5K0"/>
<evidence type="ECO:0000256" key="10">
    <source>
        <dbReference type="PROSITE-ProRule" id="PRU00175"/>
    </source>
</evidence>
<feature type="compositionally biased region" description="Polar residues" evidence="11">
    <location>
        <begin position="589"/>
        <end position="606"/>
    </location>
</feature>
<dbReference type="InterPro" id="IPR003892">
    <property type="entry name" value="CUE"/>
</dbReference>